<dbReference type="EMBL" id="UYRT01102805">
    <property type="protein sequence ID" value="VDN43437.1"/>
    <property type="molecule type" value="Genomic_DNA"/>
</dbReference>
<dbReference type="AlphaFoldDB" id="A0A183EV72"/>
<dbReference type="OrthoDB" id="5820775at2759"/>
<sequence>MDGRNGDTLSSENCRSGDTGGTRSQNRKNSKSGSSRNTGGGGSKMFHGSGANSGHAAYTKFGPTIPDDVLDDICFRFLINIPEDQVNEAFHCLI</sequence>
<protein>
    <submittedName>
        <fullName evidence="4">F-box domain-containing protein</fullName>
    </submittedName>
</protein>
<reference evidence="4" key="1">
    <citation type="submission" date="2016-06" db="UniProtKB">
        <authorList>
            <consortium name="WormBaseParasite"/>
        </authorList>
    </citation>
    <scope>IDENTIFICATION</scope>
</reference>
<evidence type="ECO:0000256" key="1">
    <source>
        <dbReference type="SAM" id="MobiDB-lite"/>
    </source>
</evidence>
<dbReference type="GO" id="GO:0030145">
    <property type="term" value="F:manganese ion binding"/>
    <property type="evidence" value="ECO:0007669"/>
    <property type="project" value="InterPro"/>
</dbReference>
<reference evidence="2 3" key="2">
    <citation type="submission" date="2018-11" db="EMBL/GenBank/DDBJ databases">
        <authorList>
            <consortium name="Pathogen Informatics"/>
        </authorList>
    </citation>
    <scope>NUCLEOTIDE SEQUENCE [LARGE SCALE GENOMIC DNA]</scope>
</reference>
<keyword evidence="3" id="KW-1185">Reference proteome</keyword>
<proteinExistence type="predicted"/>
<gene>
    <name evidence="2" type="ORF">GPUH_LOCUS24864</name>
</gene>
<dbReference type="SUPFAM" id="SSF140586">
    <property type="entry name" value="Dcp2 domain-like"/>
    <property type="match status" value="1"/>
</dbReference>
<accession>A0A183EV72</accession>
<dbReference type="WBParaSite" id="GPUH_0002489301-mRNA-1">
    <property type="protein sequence ID" value="GPUH_0002489301-mRNA-1"/>
    <property type="gene ID" value="GPUH_0002489301"/>
</dbReference>
<evidence type="ECO:0000313" key="3">
    <source>
        <dbReference type="Proteomes" id="UP000271098"/>
    </source>
</evidence>
<dbReference type="GO" id="GO:0016787">
    <property type="term" value="F:hydrolase activity"/>
    <property type="evidence" value="ECO:0007669"/>
    <property type="project" value="InterPro"/>
</dbReference>
<evidence type="ECO:0000313" key="2">
    <source>
        <dbReference type="EMBL" id="VDN43437.1"/>
    </source>
</evidence>
<dbReference type="InterPro" id="IPR036189">
    <property type="entry name" value="DCP2_BoxA_sf"/>
</dbReference>
<organism evidence="4">
    <name type="scientific">Gongylonema pulchrum</name>
    <dbReference type="NCBI Taxonomy" id="637853"/>
    <lineage>
        <taxon>Eukaryota</taxon>
        <taxon>Metazoa</taxon>
        <taxon>Ecdysozoa</taxon>
        <taxon>Nematoda</taxon>
        <taxon>Chromadorea</taxon>
        <taxon>Rhabditida</taxon>
        <taxon>Spirurina</taxon>
        <taxon>Spiruromorpha</taxon>
        <taxon>Spiruroidea</taxon>
        <taxon>Gongylonematidae</taxon>
        <taxon>Gongylonema</taxon>
    </lineage>
</organism>
<dbReference type="GO" id="GO:0003723">
    <property type="term" value="F:RNA binding"/>
    <property type="evidence" value="ECO:0007669"/>
    <property type="project" value="InterPro"/>
</dbReference>
<feature type="region of interest" description="Disordered" evidence="1">
    <location>
        <begin position="1"/>
        <end position="64"/>
    </location>
</feature>
<name>A0A183EV72_9BILA</name>
<evidence type="ECO:0000313" key="4">
    <source>
        <dbReference type="WBParaSite" id="GPUH_0002489301-mRNA-1"/>
    </source>
</evidence>
<feature type="compositionally biased region" description="Polar residues" evidence="1">
    <location>
        <begin position="7"/>
        <end position="16"/>
    </location>
</feature>
<dbReference type="Proteomes" id="UP000271098">
    <property type="component" value="Unassembled WGS sequence"/>
</dbReference>